<dbReference type="KEGG" id="svp:Pan189_15400"/>
<dbReference type="Proteomes" id="UP000317318">
    <property type="component" value="Chromosome"/>
</dbReference>
<name>A0A517QZX8_9PLAN</name>
<sequence length="97" mass="10486">MHPKGNRPWGCAAGPVPYGTNARAARGPSQRLAGFPRIFIVWIDQAVSVFCDGYAESSRPRNIACNALSDCGITFVSPVTVMKLESPDQRGTTCQCR</sequence>
<accession>A0A517QZX8</accession>
<dbReference type="EMBL" id="CP036268">
    <property type="protein sequence ID" value="QDT37168.1"/>
    <property type="molecule type" value="Genomic_DNA"/>
</dbReference>
<reference evidence="1 2" key="1">
    <citation type="submission" date="2019-02" db="EMBL/GenBank/DDBJ databases">
        <title>Deep-cultivation of Planctomycetes and their phenomic and genomic characterization uncovers novel biology.</title>
        <authorList>
            <person name="Wiegand S."/>
            <person name="Jogler M."/>
            <person name="Boedeker C."/>
            <person name="Pinto D."/>
            <person name="Vollmers J."/>
            <person name="Rivas-Marin E."/>
            <person name="Kohn T."/>
            <person name="Peeters S.H."/>
            <person name="Heuer A."/>
            <person name="Rast P."/>
            <person name="Oberbeckmann S."/>
            <person name="Bunk B."/>
            <person name="Jeske O."/>
            <person name="Meyerdierks A."/>
            <person name="Storesund J.E."/>
            <person name="Kallscheuer N."/>
            <person name="Luecker S."/>
            <person name="Lage O.M."/>
            <person name="Pohl T."/>
            <person name="Merkel B.J."/>
            <person name="Hornburger P."/>
            <person name="Mueller R.-W."/>
            <person name="Bruemmer F."/>
            <person name="Labrenz M."/>
            <person name="Spormann A.M."/>
            <person name="Op den Camp H."/>
            <person name="Overmann J."/>
            <person name="Amann R."/>
            <person name="Jetten M.S.M."/>
            <person name="Mascher T."/>
            <person name="Medema M.H."/>
            <person name="Devos D.P."/>
            <person name="Kaster A.-K."/>
            <person name="Ovreas L."/>
            <person name="Rohde M."/>
            <person name="Galperin M.Y."/>
            <person name="Jogler C."/>
        </authorList>
    </citation>
    <scope>NUCLEOTIDE SEQUENCE [LARGE SCALE GENOMIC DNA]</scope>
    <source>
        <strain evidence="1 2">Pan189</strain>
    </source>
</reference>
<proteinExistence type="predicted"/>
<dbReference type="AlphaFoldDB" id="A0A517QZX8"/>
<gene>
    <name evidence="1" type="ORF">Pan189_15400</name>
</gene>
<evidence type="ECO:0000313" key="1">
    <source>
        <dbReference type="EMBL" id="QDT37168.1"/>
    </source>
</evidence>
<evidence type="ECO:0000313" key="2">
    <source>
        <dbReference type="Proteomes" id="UP000317318"/>
    </source>
</evidence>
<keyword evidence="2" id="KW-1185">Reference proteome</keyword>
<organism evidence="1 2">
    <name type="scientific">Stratiformator vulcanicus</name>
    <dbReference type="NCBI Taxonomy" id="2527980"/>
    <lineage>
        <taxon>Bacteria</taxon>
        <taxon>Pseudomonadati</taxon>
        <taxon>Planctomycetota</taxon>
        <taxon>Planctomycetia</taxon>
        <taxon>Planctomycetales</taxon>
        <taxon>Planctomycetaceae</taxon>
        <taxon>Stratiformator</taxon>
    </lineage>
</organism>
<protein>
    <submittedName>
        <fullName evidence="1">Uncharacterized protein</fullName>
    </submittedName>
</protein>